<name>A0A5J4PWP6_9ZZZZ</name>
<dbReference type="AlphaFoldDB" id="A0A5J4PWP6"/>
<dbReference type="PROSITE" id="PS51257">
    <property type="entry name" value="PROKAR_LIPOPROTEIN"/>
    <property type="match status" value="1"/>
</dbReference>
<dbReference type="InterPro" id="IPR013783">
    <property type="entry name" value="Ig-like_fold"/>
</dbReference>
<dbReference type="SUPFAM" id="SSF81296">
    <property type="entry name" value="E set domains"/>
    <property type="match status" value="1"/>
</dbReference>
<sequence length="124" mass="14153">MKTTIRLRYASILWCLATLMFLLACCSDEKEFSADYDIEWPVSSIDRIEPINQKVGETIEVTGKNLQHTVSFYIGSISCKIITKSENKLIVEVPLTVAERSSISITNLYNRKFNFSELFIPILP</sequence>
<organism evidence="2">
    <name type="scientific">termite gut metagenome</name>
    <dbReference type="NCBI Taxonomy" id="433724"/>
    <lineage>
        <taxon>unclassified sequences</taxon>
        <taxon>metagenomes</taxon>
        <taxon>organismal metagenomes</taxon>
    </lineage>
</organism>
<dbReference type="Gene3D" id="2.60.40.10">
    <property type="entry name" value="Immunoglobulins"/>
    <property type="match status" value="1"/>
</dbReference>
<dbReference type="EMBL" id="SNRY01005869">
    <property type="protein sequence ID" value="KAA6313915.1"/>
    <property type="molecule type" value="Genomic_DNA"/>
</dbReference>
<accession>A0A5J4PWP6</accession>
<dbReference type="InterPro" id="IPR014756">
    <property type="entry name" value="Ig_E-set"/>
</dbReference>
<comment type="caution">
    <text evidence="2">The sequence shown here is derived from an EMBL/GenBank/DDBJ whole genome shotgun (WGS) entry which is preliminary data.</text>
</comment>
<reference evidence="2" key="1">
    <citation type="submission" date="2019-03" db="EMBL/GenBank/DDBJ databases">
        <title>Single cell metagenomics reveals metabolic interactions within the superorganism composed of flagellate Streblomastix strix and complex community of Bacteroidetes bacteria on its surface.</title>
        <authorList>
            <person name="Treitli S.C."/>
            <person name="Kolisko M."/>
            <person name="Husnik F."/>
            <person name="Keeling P."/>
            <person name="Hampl V."/>
        </authorList>
    </citation>
    <scope>NUCLEOTIDE SEQUENCE</scope>
    <source>
        <strain evidence="2">STM</strain>
    </source>
</reference>
<dbReference type="InterPro" id="IPR002909">
    <property type="entry name" value="IPT_dom"/>
</dbReference>
<dbReference type="Pfam" id="PF01833">
    <property type="entry name" value="TIG"/>
    <property type="match status" value="1"/>
</dbReference>
<gene>
    <name evidence="2" type="ORF">EZS27_035394</name>
</gene>
<evidence type="ECO:0000259" key="1">
    <source>
        <dbReference type="Pfam" id="PF01833"/>
    </source>
</evidence>
<protein>
    <recommendedName>
        <fullName evidence="1">IPT/TIG domain-containing protein</fullName>
    </recommendedName>
</protein>
<evidence type="ECO:0000313" key="2">
    <source>
        <dbReference type="EMBL" id="KAA6313915.1"/>
    </source>
</evidence>
<proteinExistence type="predicted"/>
<feature type="domain" description="IPT/TIG" evidence="1">
    <location>
        <begin position="44"/>
        <end position="107"/>
    </location>
</feature>